<keyword evidence="2" id="KW-1185">Reference proteome</keyword>
<dbReference type="AlphaFoldDB" id="A0A397U6J6"/>
<dbReference type="EMBL" id="QKWP01001999">
    <property type="protein sequence ID" value="RIB05331.1"/>
    <property type="molecule type" value="Genomic_DNA"/>
</dbReference>
<protein>
    <submittedName>
        <fullName evidence="1">Uncharacterized protein</fullName>
    </submittedName>
</protein>
<accession>A0A397U6J6</accession>
<sequence>MSLIMKNFNIQRRQNNGSLDYFNSAREFIEFIPFEKKYIYMHITRIVIYPISEGESFMILNMGPTFEDFQNVWNKLDLNEKLKRKPDSDLGPSGIPSLT</sequence>
<dbReference type="Proteomes" id="UP000266673">
    <property type="component" value="Unassembled WGS sequence"/>
</dbReference>
<evidence type="ECO:0000313" key="2">
    <source>
        <dbReference type="Proteomes" id="UP000266673"/>
    </source>
</evidence>
<gene>
    <name evidence="1" type="ORF">C2G38_2219880</name>
</gene>
<reference evidence="1 2" key="1">
    <citation type="submission" date="2018-06" db="EMBL/GenBank/DDBJ databases">
        <title>Comparative genomics reveals the genomic features of Rhizophagus irregularis, R. cerebriforme, R. diaphanum and Gigaspora rosea, and their symbiotic lifestyle signature.</title>
        <authorList>
            <person name="Morin E."/>
            <person name="San Clemente H."/>
            <person name="Chen E.C.H."/>
            <person name="De La Providencia I."/>
            <person name="Hainaut M."/>
            <person name="Kuo A."/>
            <person name="Kohler A."/>
            <person name="Murat C."/>
            <person name="Tang N."/>
            <person name="Roy S."/>
            <person name="Loubradou J."/>
            <person name="Henrissat B."/>
            <person name="Grigoriev I.V."/>
            <person name="Corradi N."/>
            <person name="Roux C."/>
            <person name="Martin F.M."/>
        </authorList>
    </citation>
    <scope>NUCLEOTIDE SEQUENCE [LARGE SCALE GENOMIC DNA]</scope>
    <source>
        <strain evidence="1 2">DAOM 194757</strain>
    </source>
</reference>
<comment type="caution">
    <text evidence="1">The sequence shown here is derived from an EMBL/GenBank/DDBJ whole genome shotgun (WGS) entry which is preliminary data.</text>
</comment>
<proteinExistence type="predicted"/>
<name>A0A397U6J6_9GLOM</name>
<evidence type="ECO:0000313" key="1">
    <source>
        <dbReference type="EMBL" id="RIB05331.1"/>
    </source>
</evidence>
<organism evidence="1 2">
    <name type="scientific">Gigaspora rosea</name>
    <dbReference type="NCBI Taxonomy" id="44941"/>
    <lineage>
        <taxon>Eukaryota</taxon>
        <taxon>Fungi</taxon>
        <taxon>Fungi incertae sedis</taxon>
        <taxon>Mucoromycota</taxon>
        <taxon>Glomeromycotina</taxon>
        <taxon>Glomeromycetes</taxon>
        <taxon>Diversisporales</taxon>
        <taxon>Gigasporaceae</taxon>
        <taxon>Gigaspora</taxon>
    </lineage>
</organism>